<evidence type="ECO:0000313" key="2">
    <source>
        <dbReference type="Proteomes" id="UP000287124"/>
    </source>
</evidence>
<protein>
    <recommendedName>
        <fullName evidence="3">Fungal N-terminal domain-containing protein</fullName>
    </recommendedName>
</protein>
<comment type="caution">
    <text evidence="1">The sequence shown here is derived from an EMBL/GenBank/DDBJ whole genome shotgun (WGS) entry which is preliminary data.</text>
</comment>
<dbReference type="EMBL" id="MIKF01000279">
    <property type="protein sequence ID" value="RTE73094.1"/>
    <property type="molecule type" value="Genomic_DNA"/>
</dbReference>
<evidence type="ECO:0008006" key="3">
    <source>
        <dbReference type="Google" id="ProtNLM"/>
    </source>
</evidence>
<dbReference type="AlphaFoldDB" id="A0A430LBM0"/>
<organism evidence="1 2">
    <name type="scientific">Fusarium euwallaceae</name>
    <dbReference type="NCBI Taxonomy" id="1147111"/>
    <lineage>
        <taxon>Eukaryota</taxon>
        <taxon>Fungi</taxon>
        <taxon>Dikarya</taxon>
        <taxon>Ascomycota</taxon>
        <taxon>Pezizomycotina</taxon>
        <taxon>Sordariomycetes</taxon>
        <taxon>Hypocreomycetidae</taxon>
        <taxon>Hypocreales</taxon>
        <taxon>Nectriaceae</taxon>
        <taxon>Fusarium</taxon>
        <taxon>Fusarium solani species complex</taxon>
    </lineage>
</organism>
<reference evidence="1 2" key="1">
    <citation type="submission" date="2017-06" db="EMBL/GenBank/DDBJ databases">
        <title>Comparative genomic analysis of Ambrosia Fusariam Clade fungi.</title>
        <authorList>
            <person name="Stajich J.E."/>
            <person name="Carrillo J."/>
            <person name="Kijimoto T."/>
            <person name="Eskalen A."/>
            <person name="O'Donnell K."/>
            <person name="Kasson M."/>
        </authorList>
    </citation>
    <scope>NUCLEOTIDE SEQUENCE [LARGE SCALE GENOMIC DNA]</scope>
    <source>
        <strain evidence="1 2">UCR1854</strain>
    </source>
</reference>
<proteinExistence type="predicted"/>
<accession>A0A430LBM0</accession>
<keyword evidence="2" id="KW-1185">Reference proteome</keyword>
<sequence>MRPKTSSLELQPNNESSNECRCPFYLRAFQLDKYKAVLLTKLLRPASQLLGSGLSDDQLAPPPRMDMAKYSLRDFQDHLDPIETRVGSTMPPSVTSSTTELYPIKHDRERTEKCLQTCAEVLCCIDAAQLQLLSGRTTTPVEQSSSDSSRGLSEAHLITAAALQECGHKLNQTLSQLYIHMEKINMELSVSSSPTEKNLAIRNHDTSSKRSLVLGNVSVGKDGRQTIVCAAGDVLEVKQATVGDRAVQFIGSACDAKAQERLKNHGL</sequence>
<evidence type="ECO:0000313" key="1">
    <source>
        <dbReference type="EMBL" id="RTE73094.1"/>
    </source>
</evidence>
<gene>
    <name evidence="1" type="ORF">BHE90_012480</name>
</gene>
<dbReference type="Proteomes" id="UP000287124">
    <property type="component" value="Unassembled WGS sequence"/>
</dbReference>
<name>A0A430LBM0_9HYPO</name>